<protein>
    <submittedName>
        <fullName evidence="1">Uncharacterized protein</fullName>
    </submittedName>
</protein>
<dbReference type="KEGG" id="pmq:PM3016_600"/>
<reference evidence="1 2" key="1">
    <citation type="journal article" date="2012" name="J. Bacteriol.">
        <title>Complete Genome Sequence of Paenibacillus mucilaginosus 3016, a Bacterium Functional as Microbial Fertilizer.</title>
        <authorList>
            <person name="Ma M."/>
            <person name="Wang Z."/>
            <person name="Li L."/>
            <person name="Jiang X."/>
            <person name="Guan D."/>
            <person name="Cao F."/>
            <person name="Chen H."/>
            <person name="Wang X."/>
            <person name="Shen D."/>
            <person name="Du B."/>
            <person name="Li J."/>
        </authorList>
    </citation>
    <scope>NUCLEOTIDE SEQUENCE [LARGE SCALE GENOMIC DNA]</scope>
    <source>
        <strain evidence="1 2">3016</strain>
    </source>
</reference>
<keyword evidence="2" id="KW-1185">Reference proteome</keyword>
<evidence type="ECO:0000313" key="1">
    <source>
        <dbReference type="EMBL" id="AFC27566.1"/>
    </source>
</evidence>
<sequence>MNRQDIAVSRIFKGKWERDEHLFLVVTHARDVYMTNAVPKGHQAIGRQGFETALTDAFYEHIRSFARTAHNRNVYALSVYTDERHSFLLYLNTLEGFERTITESPYYCSYSEEQKHDLKYSLGDFAFSYATFQGPFASQYAAYHDAVKALSAAGGPDGLEPYKGSPDLVRYVYKAELFEGGQFLTALHVTKRLLAQSVWLLQTTPDFAAFASSGSEYIDYSVVMRQTIDTERFYRIFPEMKSCDEAFQAAVEEAKGLPYGEQVTYWWQCVRENRNRQPDALLTATVRTDYQAVEALADVGAPILPAVMQALRSSVQQGDQEKAAFLCEVLLESGGLSREVLGEMAAAVEYAPPGDQEIRSLLTRTRQKLTGRL</sequence>
<evidence type="ECO:0000313" key="2">
    <source>
        <dbReference type="Proteomes" id="UP000007523"/>
    </source>
</evidence>
<dbReference type="EMBL" id="CP003235">
    <property type="protein sequence ID" value="AFC27566.1"/>
    <property type="molecule type" value="Genomic_DNA"/>
</dbReference>
<dbReference type="STRING" id="1116391.PM3016_600"/>
<gene>
    <name evidence="1" type="ORF">PM3016_600</name>
</gene>
<name>H6NTA4_9BACL</name>
<dbReference type="HOGENOM" id="CLU_743621_0_0_9"/>
<dbReference type="RefSeq" id="WP_014368402.1">
    <property type="nucleotide sequence ID" value="NC_016935.1"/>
</dbReference>
<organism evidence="1 2">
    <name type="scientific">Paenibacillus mucilaginosus 3016</name>
    <dbReference type="NCBI Taxonomy" id="1116391"/>
    <lineage>
        <taxon>Bacteria</taxon>
        <taxon>Bacillati</taxon>
        <taxon>Bacillota</taxon>
        <taxon>Bacilli</taxon>
        <taxon>Bacillales</taxon>
        <taxon>Paenibacillaceae</taxon>
        <taxon>Paenibacillus</taxon>
    </lineage>
</organism>
<dbReference type="AlphaFoldDB" id="H6NTA4"/>
<dbReference type="Proteomes" id="UP000007523">
    <property type="component" value="Chromosome"/>
</dbReference>
<accession>H6NTA4</accession>
<proteinExistence type="predicted"/>